<dbReference type="EMBL" id="JASBNA010000033">
    <property type="protein sequence ID" value="KAK7682892.1"/>
    <property type="molecule type" value="Genomic_DNA"/>
</dbReference>
<feature type="compositionally biased region" description="Low complexity" evidence="1">
    <location>
        <begin position="306"/>
        <end position="324"/>
    </location>
</feature>
<keyword evidence="3" id="KW-1185">Reference proteome</keyword>
<feature type="compositionally biased region" description="Basic and acidic residues" evidence="1">
    <location>
        <begin position="152"/>
        <end position="164"/>
    </location>
</feature>
<comment type="caution">
    <text evidence="2">The sequence shown here is derived from an EMBL/GenBank/DDBJ whole genome shotgun (WGS) entry which is preliminary data.</text>
</comment>
<dbReference type="AlphaFoldDB" id="A0AAW0FUB5"/>
<name>A0AAW0FUB5_9APHY</name>
<reference evidence="2 3" key="1">
    <citation type="submission" date="2022-09" db="EMBL/GenBank/DDBJ databases">
        <authorList>
            <person name="Palmer J.M."/>
        </authorList>
    </citation>
    <scope>NUCLEOTIDE SEQUENCE [LARGE SCALE GENOMIC DNA]</scope>
    <source>
        <strain evidence="2 3">DSM 7382</strain>
    </source>
</reference>
<feature type="region of interest" description="Disordered" evidence="1">
    <location>
        <begin position="135"/>
        <end position="164"/>
    </location>
</feature>
<evidence type="ECO:0000313" key="2">
    <source>
        <dbReference type="EMBL" id="KAK7682892.1"/>
    </source>
</evidence>
<accession>A0AAW0FUB5</accession>
<dbReference type="Proteomes" id="UP001385951">
    <property type="component" value="Unassembled WGS sequence"/>
</dbReference>
<evidence type="ECO:0000313" key="3">
    <source>
        <dbReference type="Proteomes" id="UP001385951"/>
    </source>
</evidence>
<sequence>MYNKVNDETKNVIEGLKFDQFSDDEKTLLISGIDNILHFIECGCTTSNQSQQCAIYKIKKATSYLLRSTRKASNISNVNLSKSREELIRPKKSKQFISWDERLIERDRNIQQSLISPDQALLSDQDELLSIGRRGSNETLATDHSGDEEEADGGKPSDNEKENENVGLNEVKKKAFGIPFKQQLIAKGRQIISSIDKSTKNQKTTNDNINLNSELIVPIVQEVVVKIKQLVEDEIKPIQVLSESPKLDVKPDITNTTNTTTTSIDQASTSNNIIKTELPAAAATIDKQAEVEKPSSIDNTVSEAKPVAVGSASSPSAATLTSSEPAPPPVVKKLSFADYKKKMK</sequence>
<feature type="region of interest" description="Disordered" evidence="1">
    <location>
        <begin position="287"/>
        <end position="331"/>
    </location>
</feature>
<gene>
    <name evidence="2" type="ORF">QCA50_013924</name>
</gene>
<evidence type="ECO:0000256" key="1">
    <source>
        <dbReference type="SAM" id="MobiDB-lite"/>
    </source>
</evidence>
<organism evidence="2 3">
    <name type="scientific">Cerrena zonata</name>
    <dbReference type="NCBI Taxonomy" id="2478898"/>
    <lineage>
        <taxon>Eukaryota</taxon>
        <taxon>Fungi</taxon>
        <taxon>Dikarya</taxon>
        <taxon>Basidiomycota</taxon>
        <taxon>Agaricomycotina</taxon>
        <taxon>Agaricomycetes</taxon>
        <taxon>Polyporales</taxon>
        <taxon>Cerrenaceae</taxon>
        <taxon>Cerrena</taxon>
    </lineage>
</organism>
<proteinExistence type="predicted"/>
<protein>
    <submittedName>
        <fullName evidence="2">Uncharacterized protein</fullName>
    </submittedName>
</protein>